<dbReference type="Proteomes" id="UP001595075">
    <property type="component" value="Unassembled WGS sequence"/>
</dbReference>
<evidence type="ECO:0008006" key="3">
    <source>
        <dbReference type="Google" id="ProtNLM"/>
    </source>
</evidence>
<reference evidence="1 2" key="1">
    <citation type="journal article" date="2024" name="Commun. Biol.">
        <title>Comparative genomic analysis of thermophilic fungi reveals convergent evolutionary adaptations and gene losses.</title>
        <authorList>
            <person name="Steindorff A.S."/>
            <person name="Aguilar-Pontes M.V."/>
            <person name="Robinson A.J."/>
            <person name="Andreopoulos B."/>
            <person name="LaButti K."/>
            <person name="Kuo A."/>
            <person name="Mondo S."/>
            <person name="Riley R."/>
            <person name="Otillar R."/>
            <person name="Haridas S."/>
            <person name="Lipzen A."/>
            <person name="Grimwood J."/>
            <person name="Schmutz J."/>
            <person name="Clum A."/>
            <person name="Reid I.D."/>
            <person name="Moisan M.C."/>
            <person name="Butler G."/>
            <person name="Nguyen T.T.M."/>
            <person name="Dewar K."/>
            <person name="Conant G."/>
            <person name="Drula E."/>
            <person name="Henrissat B."/>
            <person name="Hansel C."/>
            <person name="Singer S."/>
            <person name="Hutchinson M.I."/>
            <person name="de Vries R.P."/>
            <person name="Natvig D.O."/>
            <person name="Powell A.J."/>
            <person name="Tsang A."/>
            <person name="Grigoriev I.V."/>
        </authorList>
    </citation>
    <scope>NUCLEOTIDE SEQUENCE [LARGE SCALE GENOMIC DNA]</scope>
    <source>
        <strain evidence="1 2">CBS 494.80</strain>
    </source>
</reference>
<dbReference type="EMBL" id="JAZHXI010000002">
    <property type="protein sequence ID" value="KAL2074593.1"/>
    <property type="molecule type" value="Genomic_DNA"/>
</dbReference>
<gene>
    <name evidence="1" type="ORF">VTL71DRAFT_8371</name>
</gene>
<dbReference type="InterPro" id="IPR011009">
    <property type="entry name" value="Kinase-like_dom_sf"/>
</dbReference>
<keyword evidence="2" id="KW-1185">Reference proteome</keyword>
<dbReference type="SUPFAM" id="SSF56112">
    <property type="entry name" value="Protein kinase-like (PK-like)"/>
    <property type="match status" value="1"/>
</dbReference>
<comment type="caution">
    <text evidence="1">The sequence shown here is derived from an EMBL/GenBank/DDBJ whole genome shotgun (WGS) entry which is preliminary data.</text>
</comment>
<proteinExistence type="predicted"/>
<evidence type="ECO:0000313" key="1">
    <source>
        <dbReference type="EMBL" id="KAL2074593.1"/>
    </source>
</evidence>
<sequence>MGLKSPINKASAVFFNEGPGYLFVQSVQAGNNGQTLIVQSIEDGKLYIRKKLPANEPESNETTFYNLLPEEIAPKLVGITKYSHGDALIYSYCNGGSFAEFILKYEEVRKIFAPRAIFWEFTRQLLNILAYSHSGWSPDGKIQEGWTPIKHTDCHEGNVFIQWSPTKTSPPRFLLGDWAQARLVTTEDASQRDTGWFDVEYGEIQALYDIVIRLNDARPDKKVQDMTLNNGPIWHFRNIWDTLDEEKCLKQHQNTPGFSIAKYMAERYNPMADERLAKSPALDNNDVRWTKPETPTGFIRFGGGDETCEQSMEKWLEEAIQKGKEGKVQTLISPWEYIAIDELPFGIVAGRVPTPCNHPLCPSELLPTAMYSTAVALYRANPEIEVA</sequence>
<dbReference type="Gene3D" id="1.10.510.10">
    <property type="entry name" value="Transferase(Phosphotransferase) domain 1"/>
    <property type="match status" value="1"/>
</dbReference>
<name>A0ABR4CXN8_9HELO</name>
<organism evidence="1 2">
    <name type="scientific">Oculimacula yallundae</name>
    <dbReference type="NCBI Taxonomy" id="86028"/>
    <lineage>
        <taxon>Eukaryota</taxon>
        <taxon>Fungi</taxon>
        <taxon>Dikarya</taxon>
        <taxon>Ascomycota</taxon>
        <taxon>Pezizomycotina</taxon>
        <taxon>Leotiomycetes</taxon>
        <taxon>Helotiales</taxon>
        <taxon>Ploettnerulaceae</taxon>
        <taxon>Oculimacula</taxon>
    </lineage>
</organism>
<accession>A0ABR4CXN8</accession>
<evidence type="ECO:0000313" key="2">
    <source>
        <dbReference type="Proteomes" id="UP001595075"/>
    </source>
</evidence>
<protein>
    <recommendedName>
        <fullName evidence="3">Protein kinase domain-containing protein</fullName>
    </recommendedName>
</protein>